<dbReference type="AlphaFoldDB" id="A0A1H8SKG4"/>
<organism evidence="1 2">
    <name type="scientific">Halorientalis persicus</name>
    <dbReference type="NCBI Taxonomy" id="1367881"/>
    <lineage>
        <taxon>Archaea</taxon>
        <taxon>Methanobacteriati</taxon>
        <taxon>Methanobacteriota</taxon>
        <taxon>Stenosarchaea group</taxon>
        <taxon>Halobacteria</taxon>
        <taxon>Halobacteriales</taxon>
        <taxon>Haloarculaceae</taxon>
        <taxon>Halorientalis</taxon>
    </lineage>
</organism>
<sequence>MTRYADAENTGAPLVPLLIDHGGRDDGHGELIGGEVVWRLESD</sequence>
<evidence type="ECO:0000313" key="1">
    <source>
        <dbReference type="EMBL" id="SEO79260.1"/>
    </source>
</evidence>
<dbReference type="EMBL" id="FOCX01000019">
    <property type="protein sequence ID" value="SEO79260.1"/>
    <property type="molecule type" value="Genomic_DNA"/>
</dbReference>
<name>A0A1H8SKG4_9EURY</name>
<reference evidence="2" key="1">
    <citation type="submission" date="2016-10" db="EMBL/GenBank/DDBJ databases">
        <authorList>
            <person name="Varghese N."/>
            <person name="Submissions S."/>
        </authorList>
    </citation>
    <scope>NUCLEOTIDE SEQUENCE [LARGE SCALE GENOMIC DNA]</scope>
    <source>
        <strain evidence="2">IBRC-M 10043</strain>
    </source>
</reference>
<gene>
    <name evidence="1" type="ORF">SAMN05216388_101974</name>
</gene>
<protein>
    <submittedName>
        <fullName evidence="1">Uncharacterized protein</fullName>
    </submittedName>
</protein>
<dbReference type="Proteomes" id="UP000198775">
    <property type="component" value="Unassembled WGS sequence"/>
</dbReference>
<keyword evidence="2" id="KW-1185">Reference proteome</keyword>
<evidence type="ECO:0000313" key="2">
    <source>
        <dbReference type="Proteomes" id="UP000198775"/>
    </source>
</evidence>
<dbReference type="RefSeq" id="WP_280141410.1">
    <property type="nucleotide sequence ID" value="NZ_FOCX01000019.1"/>
</dbReference>
<accession>A0A1H8SKG4</accession>
<proteinExistence type="predicted"/>